<dbReference type="AlphaFoldDB" id="A0A076LIK7"/>
<reference evidence="1 2" key="1">
    <citation type="journal article" date="2015" name="Int. J. Syst. Evol. Microbiol.">
        <title>M ethanocaldococcus bathoardescens sp. nov., a hyperthermophilic methanogen isolated from a volcanically active deep-sea hydrothermal vent.</title>
        <authorList>
            <person name="Stewart L.C."/>
            <person name="Jung J.H."/>
            <person name="Kim Y.T."/>
            <person name="Kwon S.W."/>
            <person name="Park C.S."/>
            <person name="Holden J.F."/>
        </authorList>
    </citation>
    <scope>NUCLEOTIDE SEQUENCE [LARGE SCALE GENOMIC DNA]</scope>
    <source>
        <strain evidence="1 2">JH146</strain>
    </source>
</reference>
<dbReference type="OrthoDB" id="64089at2157"/>
<proteinExistence type="predicted"/>
<dbReference type="EMBL" id="CP009149">
    <property type="protein sequence ID" value="AIJ05344.1"/>
    <property type="molecule type" value="Genomic_DNA"/>
</dbReference>
<evidence type="ECO:0000313" key="2">
    <source>
        <dbReference type="Proteomes" id="UP000028781"/>
    </source>
</evidence>
<dbReference type="HOGENOM" id="CLU_1850644_0_0_2"/>
<keyword evidence="2" id="KW-1185">Reference proteome</keyword>
<organism evidence="1 2">
    <name type="scientific">Methanocaldococcus bathoardescens</name>
    <dbReference type="NCBI Taxonomy" id="1301915"/>
    <lineage>
        <taxon>Archaea</taxon>
        <taxon>Methanobacteriati</taxon>
        <taxon>Methanobacteriota</taxon>
        <taxon>Methanomada group</taxon>
        <taxon>Methanococci</taxon>
        <taxon>Methanococcales</taxon>
        <taxon>Methanocaldococcaceae</taxon>
        <taxon>Methanocaldococcus</taxon>
    </lineage>
</organism>
<name>A0A076LIK7_9EURY</name>
<gene>
    <name evidence="1" type="ORF">JH146_0494</name>
</gene>
<dbReference type="Proteomes" id="UP000028781">
    <property type="component" value="Chromosome"/>
</dbReference>
<dbReference type="KEGG" id="mjh:JH146_0494"/>
<sequence>MENFNFKCYDIDEKEIPIPPGLPQSIIARLIEICNVKFDVREDEIYNVKYPVLIGKEEDLKEAKKYLELITDAKLALRDIARLAKKFKVKAKIYTDDEDLKYILDVLSNDIANRDYIEIVEEMPEGDKEIIEIGDKKIYVGI</sequence>
<evidence type="ECO:0000313" key="1">
    <source>
        <dbReference type="EMBL" id="AIJ05344.1"/>
    </source>
</evidence>
<dbReference type="RefSeq" id="WP_048201545.1">
    <property type="nucleotide sequence ID" value="NZ_CP009149.1"/>
</dbReference>
<accession>A0A076LIK7</accession>
<dbReference type="STRING" id="1301915.JH146_0494"/>
<protein>
    <submittedName>
        <fullName evidence="1">Uncharacterized protein</fullName>
    </submittedName>
</protein>
<dbReference type="GeneID" id="24891094"/>